<accession>A0A2N0Z5G5</accession>
<dbReference type="Gene3D" id="3.40.50.2300">
    <property type="match status" value="1"/>
</dbReference>
<dbReference type="SUPFAM" id="SSF63520">
    <property type="entry name" value="PTS-regulatory domain, PRD"/>
    <property type="match status" value="1"/>
</dbReference>
<evidence type="ECO:0000259" key="7">
    <source>
        <dbReference type="PROSITE" id="PS51099"/>
    </source>
</evidence>
<comment type="caution">
    <text evidence="9">The sequence shown here is derived from an EMBL/GenBank/DDBJ whole genome shotgun (WGS) entry which is preliminary data.</text>
</comment>
<dbReference type="GO" id="GO:0009401">
    <property type="term" value="P:phosphoenolpyruvate-dependent sugar phosphotransferase system"/>
    <property type="evidence" value="ECO:0007669"/>
    <property type="project" value="InterPro"/>
</dbReference>
<gene>
    <name evidence="9" type="ORF">CWS01_05745</name>
</gene>
<dbReference type="InterPro" id="IPR007737">
    <property type="entry name" value="Mga_HTH"/>
</dbReference>
<reference evidence="9 10" key="1">
    <citation type="journal article" date="2003" name="Int. J. Syst. Evol. Microbiol.">
        <title>Bacillus nealsonii sp. nov., isolated from a spacecraft-assembly facility, whose spores are gamma-radiation resistant.</title>
        <authorList>
            <person name="Venkateswaran K."/>
            <person name="Kempf M."/>
            <person name="Chen F."/>
            <person name="Satomi M."/>
            <person name="Nicholson W."/>
            <person name="Kern R."/>
        </authorList>
    </citation>
    <scope>NUCLEOTIDE SEQUENCE [LARGE SCALE GENOMIC DNA]</scope>
    <source>
        <strain evidence="9 10">FO-92</strain>
    </source>
</reference>
<evidence type="ECO:0000256" key="3">
    <source>
        <dbReference type="ARBA" id="ARBA00023015"/>
    </source>
</evidence>
<keyword evidence="10" id="KW-1185">Reference proteome</keyword>
<protein>
    <recommendedName>
        <fullName evidence="11">PTS system EIIA component</fullName>
    </recommendedName>
</protein>
<dbReference type="Pfam" id="PF00359">
    <property type="entry name" value="PTS_EIIA_2"/>
    <property type="match status" value="1"/>
</dbReference>
<feature type="domain" description="PRD" evidence="8">
    <location>
        <begin position="291"/>
        <end position="398"/>
    </location>
</feature>
<evidence type="ECO:0000256" key="4">
    <source>
        <dbReference type="ARBA" id="ARBA00023159"/>
    </source>
</evidence>
<dbReference type="RefSeq" id="WP_101176228.1">
    <property type="nucleotide sequence ID" value="NZ_PISE01000011.1"/>
</dbReference>
<keyword evidence="4" id="KW-0010">Activator</keyword>
<dbReference type="InterPro" id="IPR050661">
    <property type="entry name" value="BglG_antiterminators"/>
</dbReference>
<dbReference type="InterPro" id="IPR013011">
    <property type="entry name" value="PTS_EIIB_2"/>
</dbReference>
<dbReference type="Pfam" id="PF00874">
    <property type="entry name" value="PRD"/>
    <property type="match status" value="1"/>
</dbReference>
<keyword evidence="1" id="KW-0808">Transferase</keyword>
<dbReference type="Gene3D" id="1.10.1790.10">
    <property type="entry name" value="PRD domain"/>
    <property type="match status" value="1"/>
</dbReference>
<dbReference type="InterPro" id="IPR002178">
    <property type="entry name" value="PTS_EIIA_type-2_dom"/>
</dbReference>
<dbReference type="PANTHER" id="PTHR30185:SF9">
    <property type="entry name" value="MANNITOL-SPECIFIC PHOSPHOTRANSFERASE ENZYME IIA COMPONENT"/>
    <property type="match status" value="1"/>
</dbReference>
<dbReference type="GO" id="GO:0006355">
    <property type="term" value="P:regulation of DNA-templated transcription"/>
    <property type="evidence" value="ECO:0007669"/>
    <property type="project" value="InterPro"/>
</dbReference>
<evidence type="ECO:0000259" key="8">
    <source>
        <dbReference type="PROSITE" id="PS51372"/>
    </source>
</evidence>
<feature type="domain" description="PTS EIIB type-2" evidence="7">
    <location>
        <begin position="403"/>
        <end position="494"/>
    </location>
</feature>
<evidence type="ECO:0000256" key="2">
    <source>
        <dbReference type="ARBA" id="ARBA00022737"/>
    </source>
</evidence>
<dbReference type="PANTHER" id="PTHR30185">
    <property type="entry name" value="CRYPTIC BETA-GLUCOSIDE BGL OPERON ANTITERMINATOR"/>
    <property type="match status" value="1"/>
</dbReference>
<feature type="domain" description="PTS EIIA type-2" evidence="6">
    <location>
        <begin position="544"/>
        <end position="687"/>
    </location>
</feature>
<evidence type="ECO:0000313" key="10">
    <source>
        <dbReference type="Proteomes" id="UP000233375"/>
    </source>
</evidence>
<evidence type="ECO:0000259" key="6">
    <source>
        <dbReference type="PROSITE" id="PS51094"/>
    </source>
</evidence>
<evidence type="ECO:0000256" key="1">
    <source>
        <dbReference type="ARBA" id="ARBA00022679"/>
    </source>
</evidence>
<proteinExistence type="predicted"/>
<dbReference type="PROSITE" id="PS00372">
    <property type="entry name" value="PTS_EIIA_TYPE_2_HIS"/>
    <property type="match status" value="1"/>
</dbReference>
<dbReference type="CDD" id="cd05568">
    <property type="entry name" value="PTS_IIB_bgl_like"/>
    <property type="match status" value="1"/>
</dbReference>
<evidence type="ECO:0000256" key="5">
    <source>
        <dbReference type="ARBA" id="ARBA00023163"/>
    </source>
</evidence>
<dbReference type="SUPFAM" id="SSF52794">
    <property type="entry name" value="PTS system IIB component-like"/>
    <property type="match status" value="1"/>
</dbReference>
<keyword evidence="2" id="KW-0677">Repeat</keyword>
<organism evidence="9 10">
    <name type="scientific">Niallia nealsonii</name>
    <dbReference type="NCBI Taxonomy" id="115979"/>
    <lineage>
        <taxon>Bacteria</taxon>
        <taxon>Bacillati</taxon>
        <taxon>Bacillota</taxon>
        <taxon>Bacilli</taxon>
        <taxon>Bacillales</taxon>
        <taxon>Bacillaceae</taxon>
        <taxon>Niallia</taxon>
    </lineage>
</organism>
<dbReference type="SUPFAM" id="SSF55804">
    <property type="entry name" value="Phoshotransferase/anion transport protein"/>
    <property type="match status" value="1"/>
</dbReference>
<dbReference type="Gene3D" id="3.40.930.10">
    <property type="entry name" value="Mannitol-specific EII, Chain A"/>
    <property type="match status" value="1"/>
</dbReference>
<dbReference type="CDD" id="cd00211">
    <property type="entry name" value="PTS_IIA_fru"/>
    <property type="match status" value="1"/>
</dbReference>
<dbReference type="EMBL" id="PISE01000011">
    <property type="protein sequence ID" value="PKG24751.1"/>
    <property type="molecule type" value="Genomic_DNA"/>
</dbReference>
<evidence type="ECO:0000313" key="9">
    <source>
        <dbReference type="EMBL" id="PKG24751.1"/>
    </source>
</evidence>
<dbReference type="InterPro" id="IPR036388">
    <property type="entry name" value="WH-like_DNA-bd_sf"/>
</dbReference>
<dbReference type="GO" id="GO:0008982">
    <property type="term" value="F:protein-N(PI)-phosphohistidine-sugar phosphotransferase activity"/>
    <property type="evidence" value="ECO:0007669"/>
    <property type="project" value="InterPro"/>
</dbReference>
<sequence>MLEQRSLTLLELLIKSDLITMEEIQNRTELTRRQIDYDLVKINEWLSERQYPKIEKLRRKGIAVPAETKLYIIEQILEKGGEKASSAYSFGDKERMVFIYLQLFSNQEYLSLNHFIYFLNISKSTVLKDIKNLEQILIKSNIRIIYNRQKGYSLYGDEQMLRFCMMHFVMELLSNSNGSKLLDWYNAKNHLIEGKKLQLIVKDNLEKWSIKFVENKMHEFVYSFIYIHTRIKNSNQVLIKEQNKSIFKKTIEYNFAEDLLRDFNIGFPEEKVYLSAYILGLSVGNLNHLTSDRTTLLDLVKGIIDRFENLAGIRFMEPQQVIAQLYMHFRPAYYRMLFKLPIVNPMMHKIKKEYKELYKLVKETLKPFASAFENEIPSEEIAYLTIHFASIISSTNEEYTEKKVALIVCPNGVGTSAILYKELRNIFPEIEFLPPIEIEQLETVQTKIDILFSTVPSTRLIIKKTPLVIVNPIMTSLEKYNVVRNVYAQLGNPVFNQPSIHRIMSIIESYADVTDRASLENSLVELFTTNKIDLQEVIEPVLSDITNEYLIQLDVEATDWQDAIRKSGQPLVKEGKVSLEYIQAMIDTASESGPYIVIAQHVALPHARPESGSREIGISMTKLKNPINFGNSGNDPVKYVFCLSAIDNETHLVAMAELVELLEYEKFYKKLDEAKNSKEVYEFILEYEKRGELK</sequence>
<dbReference type="InterPro" id="IPR036634">
    <property type="entry name" value="PRD_sf"/>
</dbReference>
<keyword evidence="5" id="KW-0804">Transcription</keyword>
<dbReference type="Proteomes" id="UP000233375">
    <property type="component" value="Unassembled WGS sequence"/>
</dbReference>
<dbReference type="InterPro" id="IPR016152">
    <property type="entry name" value="PTrfase/Anion_transptr"/>
</dbReference>
<dbReference type="Gene3D" id="1.10.10.10">
    <property type="entry name" value="Winged helix-like DNA-binding domain superfamily/Winged helix DNA-binding domain"/>
    <property type="match status" value="1"/>
</dbReference>
<evidence type="ECO:0008006" key="11">
    <source>
        <dbReference type="Google" id="ProtNLM"/>
    </source>
</evidence>
<dbReference type="InterPro" id="IPR011608">
    <property type="entry name" value="PRD"/>
</dbReference>
<dbReference type="PROSITE" id="PS51099">
    <property type="entry name" value="PTS_EIIB_TYPE_2"/>
    <property type="match status" value="1"/>
</dbReference>
<name>A0A2N0Z5G5_9BACI</name>
<dbReference type="PROSITE" id="PS51094">
    <property type="entry name" value="PTS_EIIA_TYPE_2"/>
    <property type="match status" value="1"/>
</dbReference>
<dbReference type="OrthoDB" id="369398at2"/>
<dbReference type="PROSITE" id="PS51372">
    <property type="entry name" value="PRD_2"/>
    <property type="match status" value="1"/>
</dbReference>
<dbReference type="AlphaFoldDB" id="A0A2N0Z5G5"/>
<dbReference type="Pfam" id="PF05043">
    <property type="entry name" value="Mga"/>
    <property type="match status" value="1"/>
</dbReference>
<keyword evidence="3" id="KW-0805">Transcription regulation</keyword>
<dbReference type="InterPro" id="IPR036095">
    <property type="entry name" value="PTS_EIIB-like_sf"/>
</dbReference>